<dbReference type="PANTHER" id="PTHR38599:SF1">
    <property type="entry name" value="CUPIN DOMAIN PROTEIN (AFU_ORTHOLOGUE AFUA_3G13620)"/>
    <property type="match status" value="1"/>
</dbReference>
<name>A0A2U3Q2I9_9BRAD</name>
<dbReference type="SUPFAM" id="SSF51182">
    <property type="entry name" value="RmlC-like cupins"/>
    <property type="match status" value="1"/>
</dbReference>
<dbReference type="AlphaFoldDB" id="A0A2U3Q2I9"/>
<evidence type="ECO:0000313" key="3">
    <source>
        <dbReference type="Proteomes" id="UP000246085"/>
    </source>
</evidence>
<dbReference type="EMBL" id="LS398110">
    <property type="protein sequence ID" value="SPP95627.1"/>
    <property type="molecule type" value="Genomic_DNA"/>
</dbReference>
<dbReference type="InterPro" id="IPR013096">
    <property type="entry name" value="Cupin_2"/>
</dbReference>
<dbReference type="InterPro" id="IPR011051">
    <property type="entry name" value="RmlC_Cupin_sf"/>
</dbReference>
<accession>A0A2U3Q2I9</accession>
<dbReference type="Proteomes" id="UP000246085">
    <property type="component" value="Chromosome BRAD3257"/>
</dbReference>
<dbReference type="PANTHER" id="PTHR38599">
    <property type="entry name" value="CUPIN DOMAIN PROTEIN (AFU_ORTHOLOGUE AFUA_3G13620)"/>
    <property type="match status" value="1"/>
</dbReference>
<gene>
    <name evidence="2" type="ORF">BRAD3257_4646</name>
</gene>
<evidence type="ECO:0000259" key="1">
    <source>
        <dbReference type="Pfam" id="PF07883"/>
    </source>
</evidence>
<evidence type="ECO:0000313" key="2">
    <source>
        <dbReference type="EMBL" id="SPP95627.1"/>
    </source>
</evidence>
<dbReference type="Gene3D" id="2.60.120.10">
    <property type="entry name" value="Jelly Rolls"/>
    <property type="match status" value="1"/>
</dbReference>
<organism evidence="2 3">
    <name type="scientific">Bradyrhizobium vignae</name>
    <dbReference type="NCBI Taxonomy" id="1549949"/>
    <lineage>
        <taxon>Bacteria</taxon>
        <taxon>Pseudomonadati</taxon>
        <taxon>Pseudomonadota</taxon>
        <taxon>Alphaproteobacteria</taxon>
        <taxon>Hyphomicrobiales</taxon>
        <taxon>Nitrobacteraceae</taxon>
        <taxon>Bradyrhizobium</taxon>
    </lineage>
</organism>
<proteinExistence type="predicted"/>
<protein>
    <recommendedName>
        <fullName evidence="1">Cupin type-2 domain-containing protein</fullName>
    </recommendedName>
</protein>
<dbReference type="KEGG" id="bvz:BRAD3257_4646"/>
<sequence>METGEIAMTVMSVSAARRPAPSRSTALAVIAGLACALAIGRALPVTMDTVSGVLTPLCATAAESSPLDKVEPIGSYALPNVPGKRVTIVRVSYGPGGFSRPHRHAGSVTAYITKGEIRSQLGGGPVETFGVGQSFFEPPGSTHLVSANASATEPAELIAVFVADEGAQLTTYLD</sequence>
<dbReference type="InterPro" id="IPR014710">
    <property type="entry name" value="RmlC-like_jellyroll"/>
</dbReference>
<reference evidence="2 3" key="1">
    <citation type="submission" date="2018-03" db="EMBL/GenBank/DDBJ databases">
        <authorList>
            <person name="Gully D."/>
        </authorList>
    </citation>
    <scope>NUCLEOTIDE SEQUENCE [LARGE SCALE GENOMIC DNA]</scope>
    <source>
        <strain evidence="2">ORS3257</strain>
    </source>
</reference>
<dbReference type="Pfam" id="PF07883">
    <property type="entry name" value="Cupin_2"/>
    <property type="match status" value="1"/>
</dbReference>
<feature type="domain" description="Cupin type-2" evidence="1">
    <location>
        <begin position="90"/>
        <end position="161"/>
    </location>
</feature>
<dbReference type="CDD" id="cd02234">
    <property type="entry name" value="cupin_BLR7677-like"/>
    <property type="match status" value="1"/>
</dbReference>